<protein>
    <submittedName>
        <fullName evidence="7">Cation:H+ antiporter</fullName>
    </submittedName>
</protein>
<evidence type="ECO:0000256" key="2">
    <source>
        <dbReference type="ARBA" id="ARBA00022692"/>
    </source>
</evidence>
<keyword evidence="3 5" id="KW-1133">Transmembrane helix</keyword>
<dbReference type="InterPro" id="IPR004481">
    <property type="entry name" value="K/Na/Ca-exchanger"/>
</dbReference>
<dbReference type="GO" id="GO:0006874">
    <property type="term" value="P:intracellular calcium ion homeostasis"/>
    <property type="evidence" value="ECO:0007669"/>
    <property type="project" value="TreeGrafter"/>
</dbReference>
<accession>A0A1H3FKC3</accession>
<dbReference type="InterPro" id="IPR044880">
    <property type="entry name" value="NCX_ion-bd_dom_sf"/>
</dbReference>
<feature type="transmembrane region" description="Helical" evidence="5">
    <location>
        <begin position="262"/>
        <end position="283"/>
    </location>
</feature>
<dbReference type="Proteomes" id="UP000199079">
    <property type="component" value="Unassembled WGS sequence"/>
</dbReference>
<evidence type="ECO:0000256" key="4">
    <source>
        <dbReference type="ARBA" id="ARBA00023136"/>
    </source>
</evidence>
<keyword evidence="4 5" id="KW-0472">Membrane</keyword>
<dbReference type="Gene3D" id="6.10.280.80">
    <property type="entry name" value="NCX, peripheral helical region"/>
    <property type="match status" value="1"/>
</dbReference>
<evidence type="ECO:0000256" key="5">
    <source>
        <dbReference type="SAM" id="Phobius"/>
    </source>
</evidence>
<dbReference type="OrthoDB" id="142185at2157"/>
<keyword evidence="2 5" id="KW-0812">Transmembrane</keyword>
<dbReference type="GO" id="GO:0008273">
    <property type="term" value="F:calcium, potassium:sodium antiporter activity"/>
    <property type="evidence" value="ECO:0007669"/>
    <property type="project" value="TreeGrafter"/>
</dbReference>
<comment type="subcellular location">
    <subcellularLocation>
        <location evidence="1">Membrane</location>
        <topology evidence="1">Multi-pass membrane protein</topology>
    </subcellularLocation>
</comment>
<name>A0A1H3FKC3_9EURY</name>
<keyword evidence="8" id="KW-1185">Reference proteome</keyword>
<sequence length="305" mass="31176">MLSTVLLLLLGLAALIYGGETVVDGASGLAHGLGVTRLFVGVTVVAVGTSLPEIATAVYSGIYGAPEFLVGHIVGSATSQITVGVGIVALVSPLVLDRAKLRLYGGGMLVGMTLMVAVIRSGRATRPEGAVLVGSYVLFLALTYQEMELHESAARRVRADASVARTVARLGGGLALLVVGGHFLIVNGREVAVALGVPQLLIGLLTGLGTTLPEIAVAALAVSKDRHGIAVGTLFGSNVTDPLFSFGIGVLVSGFTFADVDFVLGSALYMLVVSTLVVGVFFVRSEVGRAEAAACIALYLPTFLV</sequence>
<feature type="transmembrane region" description="Helical" evidence="5">
    <location>
        <begin position="197"/>
        <end position="222"/>
    </location>
</feature>
<dbReference type="EMBL" id="FNPC01000002">
    <property type="protein sequence ID" value="SDX91380.1"/>
    <property type="molecule type" value="Genomic_DNA"/>
</dbReference>
<feature type="domain" description="Sodium/calcium exchanger membrane region" evidence="6">
    <location>
        <begin position="5"/>
        <end position="144"/>
    </location>
</feature>
<dbReference type="PANTHER" id="PTHR10846:SF8">
    <property type="entry name" value="INNER MEMBRANE PROTEIN YRBG"/>
    <property type="match status" value="1"/>
</dbReference>
<proteinExistence type="predicted"/>
<gene>
    <name evidence="7" type="ORF">SAMN05216564_10296</name>
</gene>
<feature type="transmembrane region" description="Helical" evidence="5">
    <location>
        <begin position="166"/>
        <end position="185"/>
    </location>
</feature>
<feature type="transmembrane region" description="Helical" evidence="5">
    <location>
        <begin position="103"/>
        <end position="123"/>
    </location>
</feature>
<feature type="transmembrane region" description="Helical" evidence="5">
    <location>
        <begin position="234"/>
        <end position="256"/>
    </location>
</feature>
<evidence type="ECO:0000313" key="8">
    <source>
        <dbReference type="Proteomes" id="UP000199079"/>
    </source>
</evidence>
<reference evidence="8" key="1">
    <citation type="submission" date="2016-10" db="EMBL/GenBank/DDBJ databases">
        <authorList>
            <person name="Varghese N."/>
            <person name="Submissions S."/>
        </authorList>
    </citation>
    <scope>NUCLEOTIDE SEQUENCE [LARGE SCALE GENOMIC DNA]</scope>
    <source>
        <strain evidence="8">DC30,IBRC 10041,KCTC 4046</strain>
    </source>
</reference>
<evidence type="ECO:0000256" key="3">
    <source>
        <dbReference type="ARBA" id="ARBA00022989"/>
    </source>
</evidence>
<dbReference type="GO" id="GO:0005886">
    <property type="term" value="C:plasma membrane"/>
    <property type="evidence" value="ECO:0007669"/>
    <property type="project" value="TreeGrafter"/>
</dbReference>
<dbReference type="InterPro" id="IPR004837">
    <property type="entry name" value="NaCa_Exmemb"/>
</dbReference>
<evidence type="ECO:0000313" key="7">
    <source>
        <dbReference type="EMBL" id="SDX91380.1"/>
    </source>
</evidence>
<feature type="transmembrane region" description="Helical" evidence="5">
    <location>
        <begin position="69"/>
        <end position="91"/>
    </location>
</feature>
<dbReference type="GO" id="GO:0005262">
    <property type="term" value="F:calcium channel activity"/>
    <property type="evidence" value="ECO:0007669"/>
    <property type="project" value="TreeGrafter"/>
</dbReference>
<dbReference type="RefSeq" id="WP_092730908.1">
    <property type="nucleotide sequence ID" value="NZ_FNPC01000002.1"/>
</dbReference>
<dbReference type="AlphaFoldDB" id="A0A1H3FKC3"/>
<dbReference type="PANTHER" id="PTHR10846">
    <property type="entry name" value="SODIUM/POTASSIUM/CALCIUM EXCHANGER"/>
    <property type="match status" value="1"/>
</dbReference>
<dbReference type="Gene3D" id="1.20.1420.30">
    <property type="entry name" value="NCX, central ion-binding region"/>
    <property type="match status" value="1"/>
</dbReference>
<evidence type="ECO:0000256" key="1">
    <source>
        <dbReference type="ARBA" id="ARBA00004141"/>
    </source>
</evidence>
<feature type="domain" description="Sodium/calcium exchanger membrane region" evidence="6">
    <location>
        <begin position="170"/>
        <end position="300"/>
    </location>
</feature>
<evidence type="ECO:0000259" key="6">
    <source>
        <dbReference type="Pfam" id="PF01699"/>
    </source>
</evidence>
<organism evidence="7 8">
    <name type="scientific">Halopenitus persicus</name>
    <dbReference type="NCBI Taxonomy" id="1048396"/>
    <lineage>
        <taxon>Archaea</taxon>
        <taxon>Methanobacteriati</taxon>
        <taxon>Methanobacteriota</taxon>
        <taxon>Stenosarchaea group</taxon>
        <taxon>Halobacteria</taxon>
        <taxon>Halobacteriales</taxon>
        <taxon>Haloferacaceae</taxon>
        <taxon>Halopenitus</taxon>
    </lineage>
</organism>
<dbReference type="Pfam" id="PF01699">
    <property type="entry name" value="Na_Ca_ex"/>
    <property type="match status" value="2"/>
</dbReference>